<evidence type="ECO:0000313" key="3">
    <source>
        <dbReference type="Proteomes" id="UP001596977"/>
    </source>
</evidence>
<feature type="domain" description="Extradiol ring-cleavage dioxygenase class III enzyme subunit B" evidence="1">
    <location>
        <begin position="75"/>
        <end position="300"/>
    </location>
</feature>
<dbReference type="Proteomes" id="UP001596977">
    <property type="component" value="Unassembled WGS sequence"/>
</dbReference>
<dbReference type="Gene3D" id="3.40.830.10">
    <property type="entry name" value="LigB-like"/>
    <property type="match status" value="1"/>
</dbReference>
<proteinExistence type="predicted"/>
<comment type="caution">
    <text evidence="2">The sequence shown here is derived from an EMBL/GenBank/DDBJ whole genome shotgun (WGS) entry which is preliminary data.</text>
</comment>
<dbReference type="CDD" id="cd07366">
    <property type="entry name" value="3MGA_Dioxygenase"/>
    <property type="match status" value="1"/>
</dbReference>
<dbReference type="InterPro" id="IPR034938">
    <property type="entry name" value="3MGA_Dioxygenase"/>
</dbReference>
<dbReference type="Pfam" id="PF02900">
    <property type="entry name" value="LigB"/>
    <property type="match status" value="1"/>
</dbReference>
<protein>
    <submittedName>
        <fullName evidence="2">Protocatechuate 3,4-dioxygenase</fullName>
    </submittedName>
</protein>
<evidence type="ECO:0000259" key="1">
    <source>
        <dbReference type="Pfam" id="PF02900"/>
    </source>
</evidence>
<name>A0ABW3HEH4_9SPHN</name>
<organism evidence="2 3">
    <name type="scientific">Sphingomonas canadensis</name>
    <dbReference type="NCBI Taxonomy" id="1219257"/>
    <lineage>
        <taxon>Bacteria</taxon>
        <taxon>Pseudomonadati</taxon>
        <taxon>Pseudomonadota</taxon>
        <taxon>Alphaproteobacteria</taxon>
        <taxon>Sphingomonadales</taxon>
        <taxon>Sphingomonadaceae</taxon>
        <taxon>Sphingomonas</taxon>
    </lineage>
</organism>
<dbReference type="EMBL" id="JBHTJG010000015">
    <property type="protein sequence ID" value="MFD0948633.1"/>
    <property type="molecule type" value="Genomic_DNA"/>
</dbReference>
<sequence length="330" mass="36758">MAEIVLGIGTSHGPMLVTETEIWGARVPNDKVSVHAWRNGDWTYDQLVEARAGEGLAAQITREVWDERQARCQANIEQLADIFADARVDIAVIVGNDQNEIYRNSLNPAFAVHYGDTITNYEFTPERMKEVPPGVEKSLPGYIPAGGAEYPGCPELALRIIGQAIADEFDVAAMNAMPRPETPHAWGFVYRRIMRDNPCPSVMVTVNTFFPPNQPTVRRCYKFGQSILQAIREWDSDKRVALIASGGLTHFVIDEAVDRTFLDGLANKQFEPVFALGEDIFRDGTSEMKNWVPVAGAMAQLGLEPHVMDYIPCYRSEAGTGNAMGFVYWR</sequence>
<evidence type="ECO:0000313" key="2">
    <source>
        <dbReference type="EMBL" id="MFD0948633.1"/>
    </source>
</evidence>
<accession>A0ABW3HEH4</accession>
<keyword evidence="3" id="KW-1185">Reference proteome</keyword>
<dbReference type="SUPFAM" id="SSF53213">
    <property type="entry name" value="LigB-like"/>
    <property type="match status" value="1"/>
</dbReference>
<gene>
    <name evidence="2" type="ORF">ACFQ1E_20000</name>
</gene>
<reference evidence="3" key="1">
    <citation type="journal article" date="2019" name="Int. J. Syst. Evol. Microbiol.">
        <title>The Global Catalogue of Microorganisms (GCM) 10K type strain sequencing project: providing services to taxonomists for standard genome sequencing and annotation.</title>
        <authorList>
            <consortium name="The Broad Institute Genomics Platform"/>
            <consortium name="The Broad Institute Genome Sequencing Center for Infectious Disease"/>
            <person name="Wu L."/>
            <person name="Ma J."/>
        </authorList>
    </citation>
    <scope>NUCLEOTIDE SEQUENCE [LARGE SCALE GENOMIC DNA]</scope>
    <source>
        <strain evidence="3">CCUG 62982</strain>
    </source>
</reference>
<dbReference type="RefSeq" id="WP_264946544.1">
    <property type="nucleotide sequence ID" value="NZ_JAPDRA010000015.1"/>
</dbReference>
<dbReference type="InterPro" id="IPR004183">
    <property type="entry name" value="Xdiol_dOase_suB"/>
</dbReference>